<name>A0A914WTX7_9BILA</name>
<dbReference type="PANTHER" id="PTHR15924">
    <property type="entry name" value="CLE"/>
    <property type="match status" value="1"/>
</dbReference>
<organism evidence="1 2">
    <name type="scientific">Plectus sambesii</name>
    <dbReference type="NCBI Taxonomy" id="2011161"/>
    <lineage>
        <taxon>Eukaryota</taxon>
        <taxon>Metazoa</taxon>
        <taxon>Ecdysozoa</taxon>
        <taxon>Nematoda</taxon>
        <taxon>Chromadorea</taxon>
        <taxon>Plectida</taxon>
        <taxon>Plectina</taxon>
        <taxon>Plectoidea</taxon>
        <taxon>Plectidae</taxon>
        <taxon>Plectus</taxon>
    </lineage>
</organism>
<evidence type="ECO:0000313" key="2">
    <source>
        <dbReference type="WBParaSite" id="PSAMB.scaffold511size73861.g6792.t1"/>
    </source>
</evidence>
<dbReference type="WBParaSite" id="PSAMB.scaffold511size73861.g6792.t1">
    <property type="protein sequence ID" value="PSAMB.scaffold511size73861.g6792.t1"/>
    <property type="gene ID" value="PSAMB.scaffold511size73861.g6792"/>
</dbReference>
<proteinExistence type="predicted"/>
<dbReference type="InterPro" id="IPR019265">
    <property type="entry name" value="RTRAF"/>
</dbReference>
<evidence type="ECO:0000313" key="1">
    <source>
        <dbReference type="Proteomes" id="UP000887566"/>
    </source>
</evidence>
<reference evidence="2" key="1">
    <citation type="submission" date="2022-11" db="UniProtKB">
        <authorList>
            <consortium name="WormBaseParasite"/>
        </authorList>
    </citation>
    <scope>IDENTIFICATION</scope>
</reference>
<sequence length="255" mass="28244">MSKRKLCALGYPVPAQELDPNDESTFRKLVFWLEDQKISHYAIEDRAALSNADSADWNGAFQKYLSDLSCPIASDKATNAELLDWLLGLAVSIAFNENAALYRQKSAAELARLRGDSDPSKTSDNLLNALDYDSDEFRKGVSDLAKMLEIAEHPNHLITLRAICTLIQDRLSNSAVKQATDDPKKRLGKAYPLETYSTGLESMGDAALDNATRALRLLHVKHLRDLQTDINETIVAVQNLTANPKTDDKLGQIGR</sequence>
<dbReference type="Pfam" id="PF10036">
    <property type="entry name" value="RLL"/>
    <property type="match status" value="1"/>
</dbReference>
<keyword evidence="1" id="KW-1185">Reference proteome</keyword>
<accession>A0A914WTX7</accession>
<protein>
    <submittedName>
        <fullName evidence="2">RNA transcription, translation and transport factor protein</fullName>
    </submittedName>
</protein>
<dbReference type="Proteomes" id="UP000887566">
    <property type="component" value="Unplaced"/>
</dbReference>
<dbReference type="AlphaFoldDB" id="A0A914WTX7"/>